<organism evidence="5 6">
    <name type="scientific">Coccomyxa subellipsoidea</name>
    <dbReference type="NCBI Taxonomy" id="248742"/>
    <lineage>
        <taxon>Eukaryota</taxon>
        <taxon>Viridiplantae</taxon>
        <taxon>Chlorophyta</taxon>
        <taxon>core chlorophytes</taxon>
        <taxon>Trebouxiophyceae</taxon>
        <taxon>Trebouxiophyceae incertae sedis</taxon>
        <taxon>Coccomyxaceae</taxon>
        <taxon>Coccomyxa</taxon>
    </lineage>
</organism>
<feature type="compositionally biased region" description="Low complexity" evidence="4">
    <location>
        <begin position="523"/>
        <end position="547"/>
    </location>
</feature>
<reference evidence="5 6" key="1">
    <citation type="journal article" date="2024" name="Nat. Commun.">
        <title>Phylogenomics reveals the evolutionary origins of lichenization in chlorophyte algae.</title>
        <authorList>
            <person name="Puginier C."/>
            <person name="Libourel C."/>
            <person name="Otte J."/>
            <person name="Skaloud P."/>
            <person name="Haon M."/>
            <person name="Grisel S."/>
            <person name="Petersen M."/>
            <person name="Berrin J.G."/>
            <person name="Delaux P.M."/>
            <person name="Dal Grande F."/>
            <person name="Keller J."/>
        </authorList>
    </citation>
    <scope>NUCLEOTIDE SEQUENCE [LARGE SCALE GENOMIC DNA]</scope>
    <source>
        <strain evidence="5 6">SAG 216-7</strain>
    </source>
</reference>
<gene>
    <name evidence="5" type="ORF">WJX75_002225</name>
</gene>
<dbReference type="PANTHER" id="PTHR13471:SF0">
    <property type="entry name" value="NUCLEAR EXOSOME REGULATOR NRDE2"/>
    <property type="match status" value="1"/>
</dbReference>
<keyword evidence="3" id="KW-0539">Nucleus</keyword>
<dbReference type="Gene3D" id="1.25.40.10">
    <property type="entry name" value="Tetratricopeptide repeat domain"/>
    <property type="match status" value="3"/>
</dbReference>
<comment type="similarity">
    <text evidence="2">Belongs to the NRDE2 family.</text>
</comment>
<evidence type="ECO:0000256" key="4">
    <source>
        <dbReference type="SAM" id="MobiDB-lite"/>
    </source>
</evidence>
<name>A0ABR2YP70_9CHLO</name>
<accession>A0ABR2YP70</accession>
<feature type="compositionally biased region" description="Basic residues" evidence="4">
    <location>
        <begin position="57"/>
        <end position="68"/>
    </location>
</feature>
<feature type="compositionally biased region" description="Basic and acidic residues" evidence="4">
    <location>
        <begin position="1"/>
        <end position="13"/>
    </location>
</feature>
<dbReference type="SUPFAM" id="SSF48452">
    <property type="entry name" value="TPR-like"/>
    <property type="match status" value="1"/>
</dbReference>
<comment type="caution">
    <text evidence="5">The sequence shown here is derived from an EMBL/GenBank/DDBJ whole genome shotgun (WGS) entry which is preliminary data.</text>
</comment>
<evidence type="ECO:0000313" key="5">
    <source>
        <dbReference type="EMBL" id="KAK9908742.1"/>
    </source>
</evidence>
<feature type="region of interest" description="Disordered" evidence="4">
    <location>
        <begin position="610"/>
        <end position="636"/>
    </location>
</feature>
<feature type="compositionally biased region" description="Basic and acidic residues" evidence="4">
    <location>
        <begin position="69"/>
        <end position="105"/>
    </location>
</feature>
<dbReference type="Pfam" id="PF08424">
    <property type="entry name" value="NRDE-2"/>
    <property type="match status" value="1"/>
</dbReference>
<protein>
    <recommendedName>
        <fullName evidence="7">DUF1740-domain-containing protein</fullName>
    </recommendedName>
</protein>
<dbReference type="EMBL" id="JALJOT010000007">
    <property type="protein sequence ID" value="KAK9908742.1"/>
    <property type="molecule type" value="Genomic_DNA"/>
</dbReference>
<dbReference type="InterPro" id="IPR013633">
    <property type="entry name" value="NRDE-2"/>
</dbReference>
<evidence type="ECO:0000256" key="1">
    <source>
        <dbReference type="ARBA" id="ARBA00004123"/>
    </source>
</evidence>
<feature type="region of interest" description="Disordered" evidence="4">
    <location>
        <begin position="1"/>
        <end position="108"/>
    </location>
</feature>
<proteinExistence type="inferred from homology"/>
<evidence type="ECO:0000256" key="2">
    <source>
        <dbReference type="ARBA" id="ARBA00009265"/>
    </source>
</evidence>
<feature type="compositionally biased region" description="Acidic residues" evidence="4">
    <location>
        <begin position="548"/>
        <end position="557"/>
    </location>
</feature>
<feature type="compositionally biased region" description="Low complexity" evidence="4">
    <location>
        <begin position="497"/>
        <end position="508"/>
    </location>
</feature>
<dbReference type="InterPro" id="IPR003107">
    <property type="entry name" value="HAT"/>
</dbReference>
<keyword evidence="6" id="KW-1185">Reference proteome</keyword>
<evidence type="ECO:0000313" key="6">
    <source>
        <dbReference type="Proteomes" id="UP001491310"/>
    </source>
</evidence>
<dbReference type="PANTHER" id="PTHR13471">
    <property type="entry name" value="TETRATRICOPEPTIDE-LIKE HELICAL"/>
    <property type="match status" value="1"/>
</dbReference>
<evidence type="ECO:0008006" key="7">
    <source>
        <dbReference type="Google" id="ProtNLM"/>
    </source>
</evidence>
<feature type="compositionally biased region" description="Acidic residues" evidence="4">
    <location>
        <begin position="24"/>
        <end position="37"/>
    </location>
</feature>
<dbReference type="SMART" id="SM00386">
    <property type="entry name" value="HAT"/>
    <property type="match status" value="6"/>
</dbReference>
<comment type="subcellular location">
    <subcellularLocation>
        <location evidence="1">Nucleus</location>
    </subcellularLocation>
</comment>
<evidence type="ECO:0000256" key="3">
    <source>
        <dbReference type="ARBA" id="ARBA00023242"/>
    </source>
</evidence>
<dbReference type="InterPro" id="IPR011990">
    <property type="entry name" value="TPR-like_helical_dom_sf"/>
</dbReference>
<dbReference type="Proteomes" id="UP001491310">
    <property type="component" value="Unassembled WGS sequence"/>
</dbReference>
<feature type="region of interest" description="Disordered" evidence="4">
    <location>
        <begin position="230"/>
        <end position="265"/>
    </location>
</feature>
<feature type="region of interest" description="Disordered" evidence="4">
    <location>
        <begin position="495"/>
        <end position="557"/>
    </location>
</feature>
<sequence>METTAEKEAKLQRAAEYFLPSSSESDEGPESSDEDAETSARKASMQSEGTARVHERDHKKKRKRHKEKKEKPSRQAKRPKSDAEKIVDLERREAAGGKLTRETAKKQWASGQQPAASYIDTHGDRDNLAFDGLYRANVAAYSRVDPIGVAKGTRPRYGYVYGPRGIGAEVDNDRQRGPRGKRRRYFLAAVLQRERDGRLKRWRIHHLRLPESAATRSRFGQLSRIPLNVASEHSTGREQGRTVQQAPSESGAEAAEEGGETAEQHVMRRTRDFNRGVRERPHDLQLWLDFAAFQDELGGGGRRASGAGVAEKKIAILEQALRHHPGSDELLLALLAAVEVVVSGDDVEDRWRRVLAHHSGSARLWQAFLSWQRARFGTFSCSAMRVSYGDAIIAMVRERLRRRKEGAPHDVMVAVELDIVAFFIEYLGLELQSGHTEQAIACMQAALEYNFFCPDFEGAPAKLRSFRAFWNSGAALVGDEGARGWQLHGVPEEMPEKAAAAAEGAQTEEAAEGEGDGGGWGGWEELPAPAEPASLASEAQQAPAEALDGGEEDEDDDAEADITLEDGEIVEEESEEQLMAQLGLKLEEQLAQLDADKALDSRLARRWGAQESARDRDQWQPLRSMPEADRDGADAGGGRVLEFEDIDDFLFTLESEEARQDLMLRCLALLGLSGEAWDCSNAAATERCIGLADTMLPELAPILPSWRPPGMPPAGASRSLDTTAAAAMSAGAAPAYAIAAKLAWLSPLPVYQAAAAGDGAEADTAAGTGEAPLPIAVPGQAAATGAAGAEAGQVQLPTPWCLASEERRQFAVRMLQLLALGPASSDVRVADGLLSAEAAEARPSDAQAAAGTARNNERAQATAQRLLAKHRDSLPLWLAYAKQLVAAKHTKAARKVYDTMLGSLPAMPQSYVRYAPLVVLAYATAEVDSAAADSAARAMHVLAWLGTGGSYARYSSAAAAADTSSTSPLSADRLVQARRGYQDMLSTRLSNADGALSGATSALVSCAALFEELLPAVGGPAVTALLGSGASGVPAAAAVYQAALQIASPEVRRQSAEHEALQVRLCCLLARECASGNLAVSPGWVRASLLDALKVYPRNSCLLGLLAIMEMRAHTVSRLRRDLRSMWEATPSPQLWLLALRCEAALPGGAHRVQALFERALSAKQTQQCALLWQAYIGYELSRGRPEAARRVFLRAIHACPWCKALWMDGLVSLGDVVSARERADLMDVMHERDVFTRTDTYEILLESIGEQQLV</sequence>